<dbReference type="InterPro" id="IPR050712">
    <property type="entry name" value="NAD(P)H-dep_reductase"/>
</dbReference>
<dbReference type="PANTHER" id="PTHR30543:SF21">
    <property type="entry name" value="NAD(P)H-DEPENDENT FMN REDUCTASE LOT6"/>
    <property type="match status" value="1"/>
</dbReference>
<dbReference type="AlphaFoldDB" id="N6WZ00"/>
<gene>
    <name evidence="4" type="ORF">J057_13396</name>
</gene>
<dbReference type="GO" id="GO:0016655">
    <property type="term" value="F:oxidoreductase activity, acting on NAD(P)H, quinone or similar compound as acceptor"/>
    <property type="evidence" value="ECO:0007669"/>
    <property type="project" value="UniProtKB-ARBA"/>
</dbReference>
<protein>
    <submittedName>
        <fullName evidence="4">NADPH-dependent oxidoreductase</fullName>
    </submittedName>
</protein>
<dbReference type="eggNOG" id="COG0431">
    <property type="taxonomic scope" value="Bacteria"/>
</dbReference>
<evidence type="ECO:0000256" key="1">
    <source>
        <dbReference type="ARBA" id="ARBA00001917"/>
    </source>
</evidence>
<dbReference type="RefSeq" id="WP_004580637.1">
    <property type="nucleotide sequence ID" value="NZ_AP028878.1"/>
</dbReference>
<dbReference type="Pfam" id="PF03358">
    <property type="entry name" value="FMN_red"/>
    <property type="match status" value="1"/>
</dbReference>
<keyword evidence="2" id="KW-0288">FMN</keyword>
<dbReference type="HOGENOM" id="CLU_055322_2_2_6"/>
<dbReference type="PATRIC" id="fig|626887.3.peg.2682"/>
<sequence length="189" mass="20873">MGERTRIGVIMGSVREGRLCDRVTAWVVRSLQGMEQLSVQVIDPVQFGIGGGRPKGVFAKDLSKQLAGMDGFIVITPEYNHSFPAALKELIDSAYDEWQTKPVGFVSYGGISGGIRAVEQLRQVFAELHTVTLRDSVALPDIWSRFDDSGELIDAGRTDSSLRKMVQRLRWWAAATRSARSVAPYDEAV</sequence>
<dbReference type="Proteomes" id="UP000013165">
    <property type="component" value="Unassembled WGS sequence"/>
</dbReference>
<keyword evidence="2" id="KW-0285">Flavoprotein</keyword>
<reference evidence="4 5" key="1">
    <citation type="journal article" date="2013" name="Genome Announc.">
        <title>Genome Sequence of the Polycyclic Aromatic Hydrocarbon-Degrading Bacterium Strain Marinobacter nanhaiticus D15-8WT.</title>
        <authorList>
            <person name="Cui Z."/>
            <person name="Gao W."/>
            <person name="Li Q."/>
            <person name="Xu G."/>
            <person name="Zheng L."/>
        </authorList>
    </citation>
    <scope>NUCLEOTIDE SEQUENCE [LARGE SCALE GENOMIC DNA]</scope>
    <source>
        <strain evidence="4 5">D15-8W</strain>
    </source>
</reference>
<dbReference type="OrthoDB" id="9812295at2"/>
<dbReference type="SUPFAM" id="SSF52218">
    <property type="entry name" value="Flavoproteins"/>
    <property type="match status" value="1"/>
</dbReference>
<dbReference type="InterPro" id="IPR029039">
    <property type="entry name" value="Flavoprotein-like_sf"/>
</dbReference>
<feature type="domain" description="NADPH-dependent FMN reductase-like" evidence="3">
    <location>
        <begin position="5"/>
        <end position="141"/>
    </location>
</feature>
<name>N6WZ00_9GAMM</name>
<evidence type="ECO:0000256" key="2">
    <source>
        <dbReference type="ARBA" id="ARBA00022643"/>
    </source>
</evidence>
<dbReference type="GO" id="GO:0010181">
    <property type="term" value="F:FMN binding"/>
    <property type="evidence" value="ECO:0007669"/>
    <property type="project" value="TreeGrafter"/>
</dbReference>
<dbReference type="PANTHER" id="PTHR30543">
    <property type="entry name" value="CHROMATE REDUCTASE"/>
    <property type="match status" value="1"/>
</dbReference>
<comment type="cofactor">
    <cofactor evidence="1">
        <name>FMN</name>
        <dbReference type="ChEBI" id="CHEBI:58210"/>
    </cofactor>
</comment>
<accession>N6WZ00</accession>
<dbReference type="InterPro" id="IPR005025">
    <property type="entry name" value="FMN_Rdtase-like_dom"/>
</dbReference>
<dbReference type="Gene3D" id="3.40.50.360">
    <property type="match status" value="1"/>
</dbReference>
<dbReference type="EMBL" id="APLQ01000011">
    <property type="protein sequence ID" value="ENO16352.1"/>
    <property type="molecule type" value="Genomic_DNA"/>
</dbReference>
<organism evidence="4 5">
    <name type="scientific">Marinobacter nanhaiticus D15-8W</name>
    <dbReference type="NCBI Taxonomy" id="626887"/>
    <lineage>
        <taxon>Bacteria</taxon>
        <taxon>Pseudomonadati</taxon>
        <taxon>Pseudomonadota</taxon>
        <taxon>Gammaproteobacteria</taxon>
        <taxon>Pseudomonadales</taxon>
        <taxon>Marinobacteraceae</taxon>
        <taxon>Marinobacter</taxon>
    </lineage>
</organism>
<keyword evidence="5" id="KW-1185">Reference proteome</keyword>
<evidence type="ECO:0000313" key="4">
    <source>
        <dbReference type="EMBL" id="ENO16352.1"/>
    </source>
</evidence>
<dbReference type="GO" id="GO:0005829">
    <property type="term" value="C:cytosol"/>
    <property type="evidence" value="ECO:0007669"/>
    <property type="project" value="TreeGrafter"/>
</dbReference>
<dbReference type="STRING" id="626887.J057_13396"/>
<comment type="caution">
    <text evidence="4">The sequence shown here is derived from an EMBL/GenBank/DDBJ whole genome shotgun (WGS) entry which is preliminary data.</text>
</comment>
<evidence type="ECO:0000313" key="5">
    <source>
        <dbReference type="Proteomes" id="UP000013165"/>
    </source>
</evidence>
<proteinExistence type="predicted"/>
<evidence type="ECO:0000259" key="3">
    <source>
        <dbReference type="Pfam" id="PF03358"/>
    </source>
</evidence>